<dbReference type="GeneID" id="25730073"/>
<dbReference type="RefSeq" id="XP_013894296.1">
    <property type="nucleotide sequence ID" value="XM_014038842.1"/>
</dbReference>
<name>A0A0D2M1E0_9CHLO</name>
<organism evidence="4 5">
    <name type="scientific">Monoraphidium neglectum</name>
    <dbReference type="NCBI Taxonomy" id="145388"/>
    <lineage>
        <taxon>Eukaryota</taxon>
        <taxon>Viridiplantae</taxon>
        <taxon>Chlorophyta</taxon>
        <taxon>core chlorophytes</taxon>
        <taxon>Chlorophyceae</taxon>
        <taxon>CS clade</taxon>
        <taxon>Sphaeropleales</taxon>
        <taxon>Selenastraceae</taxon>
        <taxon>Monoraphidium</taxon>
    </lineage>
</organism>
<proteinExistence type="predicted"/>
<feature type="domain" description="SMC hinge" evidence="3">
    <location>
        <begin position="111"/>
        <end position="222"/>
    </location>
</feature>
<evidence type="ECO:0000259" key="3">
    <source>
        <dbReference type="SMART" id="SM00968"/>
    </source>
</evidence>
<reference evidence="4 5" key="1">
    <citation type="journal article" date="2013" name="BMC Genomics">
        <title>Reconstruction of the lipid metabolism for the microalga Monoraphidium neglectum from its genome sequence reveals characteristics suitable for biofuel production.</title>
        <authorList>
            <person name="Bogen C."/>
            <person name="Al-Dilaimi A."/>
            <person name="Albersmeier A."/>
            <person name="Wichmann J."/>
            <person name="Grundmann M."/>
            <person name="Rupp O."/>
            <person name="Lauersen K.J."/>
            <person name="Blifernez-Klassen O."/>
            <person name="Kalinowski J."/>
            <person name="Goesmann A."/>
            <person name="Mussgnug J.H."/>
            <person name="Kruse O."/>
        </authorList>
    </citation>
    <scope>NUCLEOTIDE SEQUENCE [LARGE SCALE GENOMIC DNA]</scope>
    <source>
        <strain evidence="4 5">SAG 48.87</strain>
    </source>
</reference>
<gene>
    <name evidence="4" type="ORF">MNEG_12686</name>
</gene>
<dbReference type="OrthoDB" id="10255539at2759"/>
<dbReference type="Gene3D" id="3.30.70.1620">
    <property type="match status" value="1"/>
</dbReference>
<dbReference type="STRING" id="145388.A0A0D2M1E0"/>
<dbReference type="InterPro" id="IPR010935">
    <property type="entry name" value="SMC_hinge"/>
</dbReference>
<dbReference type="EMBL" id="KK103595">
    <property type="protein sequence ID" value="KIY95276.1"/>
    <property type="molecule type" value="Genomic_DNA"/>
</dbReference>
<evidence type="ECO:0000313" key="4">
    <source>
        <dbReference type="EMBL" id="KIY95276.1"/>
    </source>
</evidence>
<feature type="coiled-coil region" evidence="1">
    <location>
        <begin position="263"/>
        <end position="484"/>
    </location>
</feature>
<protein>
    <submittedName>
        <fullName evidence="4">Structural maintenance of chromosomes protein 2-2</fullName>
    </submittedName>
</protein>
<evidence type="ECO:0000313" key="5">
    <source>
        <dbReference type="Proteomes" id="UP000054498"/>
    </source>
</evidence>
<dbReference type="KEGG" id="mng:MNEG_12686"/>
<dbReference type="InterPro" id="IPR036277">
    <property type="entry name" value="SMC_hinge_sf"/>
</dbReference>
<dbReference type="Proteomes" id="UP000054498">
    <property type="component" value="Unassembled WGS sequence"/>
</dbReference>
<dbReference type="SUPFAM" id="SSF75553">
    <property type="entry name" value="Smc hinge domain"/>
    <property type="match status" value="1"/>
</dbReference>
<dbReference type="GO" id="GO:0005694">
    <property type="term" value="C:chromosome"/>
    <property type="evidence" value="ECO:0007669"/>
    <property type="project" value="InterPro"/>
</dbReference>
<dbReference type="Pfam" id="PF06470">
    <property type="entry name" value="SMC_hinge"/>
    <property type="match status" value="1"/>
</dbReference>
<feature type="coiled-coil region" evidence="1">
    <location>
        <begin position="20"/>
        <end position="54"/>
    </location>
</feature>
<dbReference type="AlphaFoldDB" id="A0A0D2M1E0"/>
<dbReference type="SMART" id="SM00968">
    <property type="entry name" value="SMC_hinge"/>
    <property type="match status" value="1"/>
</dbReference>
<feature type="region of interest" description="Disordered" evidence="2">
    <location>
        <begin position="564"/>
        <end position="588"/>
    </location>
</feature>
<keyword evidence="1" id="KW-0175">Coiled coil</keyword>
<dbReference type="PANTHER" id="PTHR43977">
    <property type="entry name" value="STRUCTURAL MAINTENANCE OF CHROMOSOMES PROTEIN 3"/>
    <property type="match status" value="1"/>
</dbReference>
<sequence>MLGLWGEAADVRLKLLSKQAEQQRKALAAKGKEASKLEAELAAAQKKVDACTARLQTLGFDAAEVEGLEAARQQQLAAVRALKDSVEALAAQLPPSLDFQFKDPERGFDRDRVKGVVAKLVRVQDPSTATALEVVAGGRLYQVVVDSDATGKALLSRGGLTKRIRYRDDPSAVLAAARQLGAGRARPALELVGFEGGVEAAMKYVFGNTFVCQDAATAKKLAFSREVERRCVTLEGDDFNPKGLLTGGARQQGGCMLARLTELLAAEDRLAAARAALAETEGRLAATAAAGKEYRRLQQELELQRHSLSLLQDRIATSESSQLAEALAATETEAEAARAAKDAAAAKRQEMAAMAKTLEREMADLTRDRTSRVKAAKDKLKAAKAALDAARKAARAAEAALTEAEAEAEAAAGERGRLEEQAAAAAAAVAALEKELSKLQAAVEAAGAAHQDASEKLKAKRARLKECDAEIRALEKARDKLASQAMECGVERRRLDNRMASKRGEQGSATDRMRRLEEDYQWIPREKANFGKPRTEFDFEARDATKVYEEYQDAGARLNALKEKGVEKQRAKRARAPPSPAPVWLGIR</sequence>
<keyword evidence="5" id="KW-1185">Reference proteome</keyword>
<accession>A0A0D2M1E0</accession>
<dbReference type="Gene3D" id="1.20.1060.20">
    <property type="match status" value="1"/>
</dbReference>
<dbReference type="GO" id="GO:0005524">
    <property type="term" value="F:ATP binding"/>
    <property type="evidence" value="ECO:0007669"/>
    <property type="project" value="InterPro"/>
</dbReference>
<evidence type="ECO:0000256" key="1">
    <source>
        <dbReference type="SAM" id="Coils"/>
    </source>
</evidence>
<evidence type="ECO:0000256" key="2">
    <source>
        <dbReference type="SAM" id="MobiDB-lite"/>
    </source>
</evidence>
<dbReference type="GO" id="GO:0051276">
    <property type="term" value="P:chromosome organization"/>
    <property type="evidence" value="ECO:0007669"/>
    <property type="project" value="InterPro"/>
</dbReference>